<evidence type="ECO:0000313" key="11">
    <source>
        <dbReference type="EMBL" id="GAA0360190.1"/>
    </source>
</evidence>
<evidence type="ECO:0000256" key="2">
    <source>
        <dbReference type="ARBA" id="ARBA00022448"/>
    </source>
</evidence>
<keyword evidence="5 10" id="KW-0812">Transmembrane</keyword>
<protein>
    <recommendedName>
        <fullName evidence="9">Multidrug-efflux transporter</fullName>
    </recommendedName>
</protein>
<comment type="caution">
    <text evidence="11">The sequence shown here is derived from an EMBL/GenBank/DDBJ whole genome shotgun (WGS) entry which is preliminary data.</text>
</comment>
<evidence type="ECO:0000256" key="5">
    <source>
        <dbReference type="ARBA" id="ARBA00022692"/>
    </source>
</evidence>
<accession>A0ABP3H4S4</accession>
<dbReference type="Pfam" id="PF01554">
    <property type="entry name" value="MatE"/>
    <property type="match status" value="2"/>
</dbReference>
<feature type="transmembrane region" description="Helical" evidence="10">
    <location>
        <begin position="316"/>
        <end position="336"/>
    </location>
</feature>
<keyword evidence="4" id="KW-1003">Cell membrane</keyword>
<evidence type="ECO:0000256" key="9">
    <source>
        <dbReference type="ARBA" id="ARBA00031636"/>
    </source>
</evidence>
<comment type="subcellular location">
    <subcellularLocation>
        <location evidence="1">Cell inner membrane</location>
        <topology evidence="1">Multi-pass membrane protein</topology>
    </subcellularLocation>
</comment>
<keyword evidence="3" id="KW-0050">Antiport</keyword>
<evidence type="ECO:0000256" key="8">
    <source>
        <dbReference type="ARBA" id="ARBA00023136"/>
    </source>
</evidence>
<dbReference type="InterPro" id="IPR050222">
    <property type="entry name" value="MATE_MdtK"/>
</dbReference>
<keyword evidence="6 10" id="KW-1133">Transmembrane helix</keyword>
<dbReference type="Proteomes" id="UP001501757">
    <property type="component" value="Unassembled WGS sequence"/>
</dbReference>
<dbReference type="RefSeq" id="WP_343845357.1">
    <property type="nucleotide sequence ID" value="NZ_BAAAEI010000014.1"/>
</dbReference>
<reference evidence="12" key="1">
    <citation type="journal article" date="2019" name="Int. J. Syst. Evol. Microbiol.">
        <title>The Global Catalogue of Microorganisms (GCM) 10K type strain sequencing project: providing services to taxonomists for standard genome sequencing and annotation.</title>
        <authorList>
            <consortium name="The Broad Institute Genomics Platform"/>
            <consortium name="The Broad Institute Genome Sequencing Center for Infectious Disease"/>
            <person name="Wu L."/>
            <person name="Ma J."/>
        </authorList>
    </citation>
    <scope>NUCLEOTIDE SEQUENCE [LARGE SCALE GENOMIC DNA]</scope>
    <source>
        <strain evidence="12">JCM 13378</strain>
    </source>
</reference>
<evidence type="ECO:0000256" key="7">
    <source>
        <dbReference type="ARBA" id="ARBA00023065"/>
    </source>
</evidence>
<feature type="transmembrane region" description="Helical" evidence="10">
    <location>
        <begin position="274"/>
        <end position="295"/>
    </location>
</feature>
<evidence type="ECO:0000256" key="1">
    <source>
        <dbReference type="ARBA" id="ARBA00004429"/>
    </source>
</evidence>
<dbReference type="InterPro" id="IPR002528">
    <property type="entry name" value="MATE_fam"/>
</dbReference>
<keyword evidence="2" id="KW-0813">Transport</keyword>
<feature type="transmembrane region" description="Helical" evidence="10">
    <location>
        <begin position="239"/>
        <end position="262"/>
    </location>
</feature>
<gene>
    <name evidence="11" type="ORF">GCM10009092_25510</name>
</gene>
<evidence type="ECO:0000256" key="10">
    <source>
        <dbReference type="SAM" id="Phobius"/>
    </source>
</evidence>
<dbReference type="PANTHER" id="PTHR43298">
    <property type="entry name" value="MULTIDRUG RESISTANCE PROTEIN NORM-RELATED"/>
    <property type="match status" value="1"/>
</dbReference>
<sequence length="453" mass="49353">MSLNHEIRQLVKLAWPLLIAQVTQTLMGVSDTIMAGRVSATDMAAVAIAASVVMPILFFLQGIILALPPIISRLRGARKLDEIPEKGQQTLWLALMLSLPLALSAPFVPNLQGQLNMEPQLQRITLEYVQYLLVGAPFFAAYQVFRQYCEGLSVTRPSMVIMAIGLLVNIPANYVFIYGKLGVPAFGGAGCGIATSLVFAAMMLSTWLYTHYSASMRRFHLFQTWYAPRLGEISEILKLGVPIALTILFEVSLFAVVALLLAPYGATMVAAHQVALSLSSLMFMAPLSIGLALTIRVGFLLGEEQPLNAKRAVQGAWLVGMCSAILTASLSFFLRYEIAGLYSTDRQVVEMAADLMFLAAVFQFSDAIQVISGCALRGYKDAKAMFLISFVSYWVIGLSTGCILGLTDWLVPHMAASGFWIGFIVGLTSAAVFLGWRLAYIQREQRPALAQTG</sequence>
<keyword evidence="12" id="KW-1185">Reference proteome</keyword>
<dbReference type="NCBIfam" id="TIGR00797">
    <property type="entry name" value="matE"/>
    <property type="match status" value="1"/>
</dbReference>
<proteinExistence type="predicted"/>
<keyword evidence="8 10" id="KW-0472">Membrane</keyword>
<dbReference type="InterPro" id="IPR048279">
    <property type="entry name" value="MdtK-like"/>
</dbReference>
<feature type="transmembrane region" description="Helical" evidence="10">
    <location>
        <begin position="128"/>
        <end position="145"/>
    </location>
</feature>
<organism evidence="11 12">
    <name type="scientific">Bowmanella denitrificans</name>
    <dbReference type="NCBI Taxonomy" id="366582"/>
    <lineage>
        <taxon>Bacteria</taxon>
        <taxon>Pseudomonadati</taxon>
        <taxon>Pseudomonadota</taxon>
        <taxon>Gammaproteobacteria</taxon>
        <taxon>Alteromonadales</taxon>
        <taxon>Alteromonadaceae</taxon>
        <taxon>Bowmanella</taxon>
    </lineage>
</organism>
<feature type="transmembrane region" description="Helical" evidence="10">
    <location>
        <begin position="157"/>
        <end position="179"/>
    </location>
</feature>
<feature type="transmembrane region" description="Helical" evidence="10">
    <location>
        <begin position="418"/>
        <end position="436"/>
    </location>
</feature>
<dbReference type="EMBL" id="BAAAEI010000014">
    <property type="protein sequence ID" value="GAA0360190.1"/>
    <property type="molecule type" value="Genomic_DNA"/>
</dbReference>
<feature type="transmembrane region" description="Helical" evidence="10">
    <location>
        <begin position="185"/>
        <end position="209"/>
    </location>
</feature>
<evidence type="ECO:0000313" key="12">
    <source>
        <dbReference type="Proteomes" id="UP001501757"/>
    </source>
</evidence>
<name>A0ABP3H4S4_9ALTE</name>
<keyword evidence="7" id="KW-0406">Ion transport</keyword>
<feature type="transmembrane region" description="Helical" evidence="10">
    <location>
        <begin position="44"/>
        <end position="70"/>
    </location>
</feature>
<dbReference type="PIRSF" id="PIRSF006603">
    <property type="entry name" value="DinF"/>
    <property type="match status" value="1"/>
</dbReference>
<evidence type="ECO:0000256" key="3">
    <source>
        <dbReference type="ARBA" id="ARBA00022449"/>
    </source>
</evidence>
<feature type="transmembrane region" description="Helical" evidence="10">
    <location>
        <begin position="386"/>
        <end position="406"/>
    </location>
</feature>
<dbReference type="CDD" id="cd13131">
    <property type="entry name" value="MATE_NorM_like"/>
    <property type="match status" value="1"/>
</dbReference>
<evidence type="ECO:0000256" key="6">
    <source>
        <dbReference type="ARBA" id="ARBA00022989"/>
    </source>
</evidence>
<dbReference type="PANTHER" id="PTHR43298:SF2">
    <property type="entry name" value="FMN_FAD EXPORTER YEEO-RELATED"/>
    <property type="match status" value="1"/>
</dbReference>
<evidence type="ECO:0000256" key="4">
    <source>
        <dbReference type="ARBA" id="ARBA00022475"/>
    </source>
</evidence>